<keyword evidence="2" id="KW-0614">Plasmid</keyword>
<dbReference type="Proteomes" id="UP000186108">
    <property type="component" value="Plasmid pR1CP1"/>
</dbReference>
<evidence type="ECO:0000256" key="1">
    <source>
        <dbReference type="SAM" id="MobiDB-lite"/>
    </source>
</evidence>
<evidence type="ECO:0000313" key="3">
    <source>
        <dbReference type="Proteomes" id="UP000186108"/>
    </source>
</evidence>
<reference evidence="2 3" key="1">
    <citation type="submission" date="2014-07" db="EMBL/GenBank/DDBJ databases">
        <authorList>
            <person name="Zhang J.E."/>
            <person name="Yang H."/>
            <person name="Guo J."/>
            <person name="Deng Z."/>
            <person name="Luo H."/>
            <person name="Luo M."/>
            <person name="Zhao B."/>
        </authorList>
    </citation>
    <scope>NUCLEOTIDE SEQUENCE [LARGE SCALE GENOMIC DNA]</scope>
    <source>
        <strain evidence="2 3">1CP</strain>
        <plasmid evidence="3">Plasmid pr1cp1</plasmid>
    </source>
</reference>
<organism evidence="2 3">
    <name type="scientific">Rhodococcus opacus</name>
    <name type="common">Nocardia opaca</name>
    <dbReference type="NCBI Taxonomy" id="37919"/>
    <lineage>
        <taxon>Bacteria</taxon>
        <taxon>Bacillati</taxon>
        <taxon>Actinomycetota</taxon>
        <taxon>Actinomycetes</taxon>
        <taxon>Mycobacteriales</taxon>
        <taxon>Nocardiaceae</taxon>
        <taxon>Rhodococcus</taxon>
    </lineage>
</organism>
<dbReference type="EMBL" id="CP009112">
    <property type="protein sequence ID" value="ANS32460.1"/>
    <property type="molecule type" value="Genomic_DNA"/>
</dbReference>
<dbReference type="AlphaFoldDB" id="A0A1B1KIR8"/>
<dbReference type="PATRIC" id="fig|37919.13.peg.8296"/>
<evidence type="ECO:0000313" key="2">
    <source>
        <dbReference type="EMBL" id="ANS32460.1"/>
    </source>
</evidence>
<sequence length="99" mass="10698">MQVDQRREQLAASFTRTQVADILGVSRQTVSDMAADGRSSGSTTGGSGRFPIWQFTPDRADPVLPDLDRLPRAGIVTSDAAGIPQPQSRNGWRRITTTA</sequence>
<dbReference type="RefSeq" id="WP_065493746.1">
    <property type="nucleotide sequence ID" value="NZ_CP009112.1"/>
</dbReference>
<feature type="region of interest" description="Disordered" evidence="1">
    <location>
        <begin position="78"/>
        <end position="99"/>
    </location>
</feature>
<feature type="compositionally biased region" description="Polar residues" evidence="1">
    <location>
        <begin position="85"/>
        <end position="99"/>
    </location>
</feature>
<geneLocation type="plasmid" evidence="3">
    <name>pr1cp1</name>
</geneLocation>
<proteinExistence type="predicted"/>
<protein>
    <submittedName>
        <fullName evidence="2">Uncharacterized protein</fullName>
    </submittedName>
</protein>
<gene>
    <name evidence="2" type="ORF">R1CP_39385</name>
</gene>
<feature type="region of interest" description="Disordered" evidence="1">
    <location>
        <begin position="30"/>
        <end position="57"/>
    </location>
</feature>
<name>A0A1B1KIR8_RHOOP</name>
<accession>A0A1B1KIR8</accession>